<accession>A0A0B2BYK5</accession>
<comment type="caution">
    <text evidence="1">The sequence shown here is derived from an EMBL/GenBank/DDBJ whole genome shotgun (WGS) entry which is preliminary data.</text>
</comment>
<gene>
    <name evidence="1" type="ORF">PK98_11590</name>
</gene>
<reference evidence="1 2" key="1">
    <citation type="submission" date="2014-11" db="EMBL/GenBank/DDBJ databases">
        <title>Draft genome sequence of Kirrobacter mercurialis.</title>
        <authorList>
            <person name="Coil D.A."/>
            <person name="Eisen J.A."/>
        </authorList>
    </citation>
    <scope>NUCLEOTIDE SEQUENCE [LARGE SCALE GENOMIC DNA]</scope>
    <source>
        <strain evidence="1 2">Coronado</strain>
    </source>
</reference>
<dbReference type="EMBL" id="JTDN01000002">
    <property type="protein sequence ID" value="KHL25092.1"/>
    <property type="molecule type" value="Genomic_DNA"/>
</dbReference>
<organism evidence="1 2">
    <name type="scientific">Croceibacterium mercuriale</name>
    <dbReference type="NCBI Taxonomy" id="1572751"/>
    <lineage>
        <taxon>Bacteria</taxon>
        <taxon>Pseudomonadati</taxon>
        <taxon>Pseudomonadota</taxon>
        <taxon>Alphaproteobacteria</taxon>
        <taxon>Sphingomonadales</taxon>
        <taxon>Erythrobacteraceae</taxon>
        <taxon>Croceibacterium</taxon>
    </lineage>
</organism>
<proteinExistence type="predicted"/>
<dbReference type="AlphaFoldDB" id="A0A0B2BYK5"/>
<sequence>MWFAWPTLDAYATTAASFGARTACSCRHIGGRALSDCTRDFEPGMAMVFLSEDEDARSVTATVPLLARQTATYAQGPGCVLEPWAQP</sequence>
<dbReference type="Proteomes" id="UP000030988">
    <property type="component" value="Unassembled WGS sequence"/>
</dbReference>
<evidence type="ECO:0000313" key="2">
    <source>
        <dbReference type="Proteomes" id="UP000030988"/>
    </source>
</evidence>
<evidence type="ECO:0000313" key="1">
    <source>
        <dbReference type="EMBL" id="KHL25092.1"/>
    </source>
</evidence>
<keyword evidence="2" id="KW-1185">Reference proteome</keyword>
<name>A0A0B2BYK5_9SPHN</name>
<protein>
    <submittedName>
        <fullName evidence="1">Uncharacterized protein</fullName>
    </submittedName>
</protein>